<reference evidence="6 7" key="1">
    <citation type="submission" date="2018-11" db="EMBL/GenBank/DDBJ databases">
        <title>Genomic Encyclopedia of Type Strains, Phase IV (KMG-IV): sequencing the most valuable type-strain genomes for metagenomic binning, comparative biology and taxonomic classification.</title>
        <authorList>
            <person name="Goeker M."/>
        </authorList>
    </citation>
    <scope>NUCLEOTIDE SEQUENCE [LARGE SCALE GENOMIC DNA]</scope>
    <source>
        <strain evidence="6 7">DSM 22027</strain>
    </source>
</reference>
<keyword evidence="2" id="KW-0813">Transport</keyword>
<evidence type="ECO:0000256" key="3">
    <source>
        <dbReference type="ARBA" id="ARBA00022741"/>
    </source>
</evidence>
<evidence type="ECO:0000313" key="7">
    <source>
        <dbReference type="Proteomes" id="UP000276223"/>
    </source>
</evidence>
<dbReference type="Gene3D" id="3.40.50.300">
    <property type="entry name" value="P-loop containing nucleotide triphosphate hydrolases"/>
    <property type="match status" value="1"/>
</dbReference>
<protein>
    <submittedName>
        <fullName evidence="6">Iron complex transport system ATP-binding protein</fullName>
    </submittedName>
</protein>
<evidence type="ECO:0000259" key="5">
    <source>
        <dbReference type="PROSITE" id="PS50893"/>
    </source>
</evidence>
<dbReference type="FunFam" id="3.40.50.300:FF:000134">
    <property type="entry name" value="Iron-enterobactin ABC transporter ATP-binding protein"/>
    <property type="match status" value="1"/>
</dbReference>
<dbReference type="PANTHER" id="PTHR42734:SF6">
    <property type="entry name" value="MOLYBDATE IMPORT ATP-BINDING PROTEIN MOLC"/>
    <property type="match status" value="1"/>
</dbReference>
<dbReference type="EMBL" id="RJVA01000012">
    <property type="protein sequence ID" value="ROQ92250.1"/>
    <property type="molecule type" value="Genomic_DNA"/>
</dbReference>
<dbReference type="GO" id="GO:0016887">
    <property type="term" value="F:ATP hydrolysis activity"/>
    <property type="evidence" value="ECO:0007669"/>
    <property type="project" value="InterPro"/>
</dbReference>
<comment type="similarity">
    <text evidence="1">Belongs to the ABC transporter superfamily.</text>
</comment>
<evidence type="ECO:0000256" key="2">
    <source>
        <dbReference type="ARBA" id="ARBA00022448"/>
    </source>
</evidence>
<dbReference type="OrthoDB" id="9809450at2"/>
<dbReference type="InterPro" id="IPR017871">
    <property type="entry name" value="ABC_transporter-like_CS"/>
</dbReference>
<dbReference type="InterPro" id="IPR050153">
    <property type="entry name" value="Metal_Ion_Import_ABC"/>
</dbReference>
<evidence type="ECO:0000256" key="4">
    <source>
        <dbReference type="ARBA" id="ARBA00022840"/>
    </source>
</evidence>
<dbReference type="AlphaFoldDB" id="A0A3N1UU35"/>
<dbReference type="RefSeq" id="WP_123290415.1">
    <property type="nucleotide sequence ID" value="NZ_RJVA01000012.1"/>
</dbReference>
<gene>
    <name evidence="6" type="ORF">EDC27_1951</name>
</gene>
<accession>A0A3N1UU35</accession>
<keyword evidence="7" id="KW-1185">Reference proteome</keyword>
<dbReference type="SUPFAM" id="SSF52540">
    <property type="entry name" value="P-loop containing nucleoside triphosphate hydrolases"/>
    <property type="match status" value="1"/>
</dbReference>
<comment type="caution">
    <text evidence="6">The sequence shown here is derived from an EMBL/GenBank/DDBJ whole genome shotgun (WGS) entry which is preliminary data.</text>
</comment>
<sequence length="268" mass="29883">MKISKIRTSAEETSDALWVQDVAFAYDGLKVLQGVSFRVSPGRFTVVLGRNGSGKSTLFRVIVGLLKPQRGSIRVFGRDLHGLGFRDRTRLLGFLPQQHHAIFPFRVRDVVLTGRAAHVGLIPKSEDREAAMEALAQLGIDHPAEKPYTDLSGGEQQLVLIARVLAQNPRLLLLDEPTAHLDFVNANRLLELIRHSLCPKMTVVAIVHDPNLAFWHGDDFLFLAEGRVLIPDPQRPPWSSELVQRVYGMVVDILPWKNRAVVMPKVGS</sequence>
<feature type="domain" description="ABC transporter" evidence="5">
    <location>
        <begin position="17"/>
        <end position="250"/>
    </location>
</feature>
<organism evidence="6 7">
    <name type="scientific">Desulfosoma caldarium</name>
    <dbReference type="NCBI Taxonomy" id="610254"/>
    <lineage>
        <taxon>Bacteria</taxon>
        <taxon>Pseudomonadati</taxon>
        <taxon>Thermodesulfobacteriota</taxon>
        <taxon>Syntrophobacteria</taxon>
        <taxon>Syntrophobacterales</taxon>
        <taxon>Syntrophobacteraceae</taxon>
        <taxon>Desulfosoma</taxon>
    </lineage>
</organism>
<dbReference type="PANTHER" id="PTHR42734">
    <property type="entry name" value="METAL TRANSPORT SYSTEM ATP-BINDING PROTEIN TM_0124-RELATED"/>
    <property type="match status" value="1"/>
</dbReference>
<proteinExistence type="inferred from homology"/>
<dbReference type="PROSITE" id="PS50893">
    <property type="entry name" value="ABC_TRANSPORTER_2"/>
    <property type="match status" value="1"/>
</dbReference>
<keyword evidence="4 6" id="KW-0067">ATP-binding</keyword>
<evidence type="ECO:0000313" key="6">
    <source>
        <dbReference type="EMBL" id="ROQ92250.1"/>
    </source>
</evidence>
<dbReference type="Pfam" id="PF00005">
    <property type="entry name" value="ABC_tran"/>
    <property type="match status" value="1"/>
</dbReference>
<dbReference type="InterPro" id="IPR027417">
    <property type="entry name" value="P-loop_NTPase"/>
</dbReference>
<keyword evidence="3" id="KW-0547">Nucleotide-binding</keyword>
<evidence type="ECO:0000256" key="1">
    <source>
        <dbReference type="ARBA" id="ARBA00005417"/>
    </source>
</evidence>
<dbReference type="SMART" id="SM00382">
    <property type="entry name" value="AAA"/>
    <property type="match status" value="1"/>
</dbReference>
<dbReference type="PROSITE" id="PS00211">
    <property type="entry name" value="ABC_TRANSPORTER_1"/>
    <property type="match status" value="1"/>
</dbReference>
<name>A0A3N1UU35_9BACT</name>
<dbReference type="GO" id="GO:0005524">
    <property type="term" value="F:ATP binding"/>
    <property type="evidence" value="ECO:0007669"/>
    <property type="project" value="UniProtKB-KW"/>
</dbReference>
<dbReference type="InterPro" id="IPR003593">
    <property type="entry name" value="AAA+_ATPase"/>
</dbReference>
<dbReference type="Proteomes" id="UP000276223">
    <property type="component" value="Unassembled WGS sequence"/>
</dbReference>
<dbReference type="CDD" id="cd03214">
    <property type="entry name" value="ABC_Iron-Siderophores_B12_Hemin"/>
    <property type="match status" value="1"/>
</dbReference>
<dbReference type="InterPro" id="IPR003439">
    <property type="entry name" value="ABC_transporter-like_ATP-bd"/>
</dbReference>